<sequence>MIHRYLPALLARWVDRSQWPNLTAVNPTVGRAGDDHWLIFGVGRRWRKGYLVKLTTEDVEALAENLARNVEDAKRWRVLQGPPPVHVGGNAEDCPACALVPSAEIPYPWHCPGPEEAR</sequence>
<name>A0ABW3ES20_9ACTN</name>
<protein>
    <submittedName>
        <fullName evidence="1">Uncharacterized protein</fullName>
    </submittedName>
</protein>
<accession>A0ABW3ES20</accession>
<proteinExistence type="predicted"/>
<dbReference type="RefSeq" id="WP_378300048.1">
    <property type="nucleotide sequence ID" value="NZ_JBHTJA010000034.1"/>
</dbReference>
<reference evidence="2" key="1">
    <citation type="journal article" date="2019" name="Int. J. Syst. Evol. Microbiol.">
        <title>The Global Catalogue of Microorganisms (GCM) 10K type strain sequencing project: providing services to taxonomists for standard genome sequencing and annotation.</title>
        <authorList>
            <consortium name="The Broad Institute Genomics Platform"/>
            <consortium name="The Broad Institute Genome Sequencing Center for Infectious Disease"/>
            <person name="Wu L."/>
            <person name="Ma J."/>
        </authorList>
    </citation>
    <scope>NUCLEOTIDE SEQUENCE [LARGE SCALE GENOMIC DNA]</scope>
    <source>
        <strain evidence="2">JCM 31202</strain>
    </source>
</reference>
<gene>
    <name evidence="1" type="ORF">ACFQ11_18295</name>
</gene>
<dbReference type="EMBL" id="JBHTJA010000034">
    <property type="protein sequence ID" value="MFD0902355.1"/>
    <property type="molecule type" value="Genomic_DNA"/>
</dbReference>
<dbReference type="Proteomes" id="UP001596972">
    <property type="component" value="Unassembled WGS sequence"/>
</dbReference>
<organism evidence="1 2">
    <name type="scientific">Actinomadura sediminis</name>
    <dbReference type="NCBI Taxonomy" id="1038904"/>
    <lineage>
        <taxon>Bacteria</taxon>
        <taxon>Bacillati</taxon>
        <taxon>Actinomycetota</taxon>
        <taxon>Actinomycetes</taxon>
        <taxon>Streptosporangiales</taxon>
        <taxon>Thermomonosporaceae</taxon>
        <taxon>Actinomadura</taxon>
    </lineage>
</organism>
<evidence type="ECO:0000313" key="2">
    <source>
        <dbReference type="Proteomes" id="UP001596972"/>
    </source>
</evidence>
<keyword evidence="2" id="KW-1185">Reference proteome</keyword>
<comment type="caution">
    <text evidence="1">The sequence shown here is derived from an EMBL/GenBank/DDBJ whole genome shotgun (WGS) entry which is preliminary data.</text>
</comment>
<evidence type="ECO:0000313" key="1">
    <source>
        <dbReference type="EMBL" id="MFD0902355.1"/>
    </source>
</evidence>